<organism evidence="4 5">
    <name type="scientific">Romanomermis culicivorax</name>
    <name type="common">Nematode worm</name>
    <dbReference type="NCBI Taxonomy" id="13658"/>
    <lineage>
        <taxon>Eukaryota</taxon>
        <taxon>Metazoa</taxon>
        <taxon>Ecdysozoa</taxon>
        <taxon>Nematoda</taxon>
        <taxon>Enoplea</taxon>
        <taxon>Dorylaimia</taxon>
        <taxon>Mermithida</taxon>
        <taxon>Mermithoidea</taxon>
        <taxon>Mermithidae</taxon>
        <taxon>Romanomermis</taxon>
    </lineage>
</organism>
<proteinExistence type="predicted"/>
<dbReference type="AlphaFoldDB" id="A0A915HFP0"/>
<reference evidence="5" key="1">
    <citation type="submission" date="2022-11" db="UniProtKB">
        <authorList>
            <consortium name="WormBaseParasite"/>
        </authorList>
    </citation>
    <scope>IDENTIFICATION</scope>
</reference>
<keyword evidence="1" id="KW-0689">Ribosomal protein</keyword>
<dbReference type="InterPro" id="IPR014722">
    <property type="entry name" value="Rib_uL2_dom2"/>
</dbReference>
<keyword evidence="2" id="KW-0687">Ribonucleoprotein</keyword>
<keyword evidence="4" id="KW-1185">Reference proteome</keyword>
<name>A0A915HFP0_ROMCU</name>
<evidence type="ECO:0000256" key="1">
    <source>
        <dbReference type="ARBA" id="ARBA00022980"/>
    </source>
</evidence>
<dbReference type="GO" id="GO:0022625">
    <property type="term" value="C:cytosolic large ribosomal subunit"/>
    <property type="evidence" value="ECO:0007669"/>
    <property type="project" value="TreeGrafter"/>
</dbReference>
<dbReference type="PANTHER" id="PTHR11127">
    <property type="entry name" value="60S RIBOSOMAL PROTEIN L14"/>
    <property type="match status" value="1"/>
</dbReference>
<dbReference type="Proteomes" id="UP000887565">
    <property type="component" value="Unplaced"/>
</dbReference>
<dbReference type="GO" id="GO:0003723">
    <property type="term" value="F:RNA binding"/>
    <property type="evidence" value="ECO:0007669"/>
    <property type="project" value="InterPro"/>
</dbReference>
<protein>
    <submittedName>
        <fullName evidence="5">60S ribosomal protein L14</fullName>
    </submittedName>
</protein>
<dbReference type="InterPro" id="IPR039660">
    <property type="entry name" value="Ribosomal_eL14"/>
</dbReference>
<evidence type="ECO:0000313" key="4">
    <source>
        <dbReference type="Proteomes" id="UP000887565"/>
    </source>
</evidence>
<accession>A0A915HFP0</accession>
<dbReference type="WBParaSite" id="nRc.2.0.1.t00109-RA">
    <property type="protein sequence ID" value="nRc.2.0.1.t00109-RA"/>
    <property type="gene ID" value="nRc.2.0.1.g00109"/>
</dbReference>
<dbReference type="GO" id="GO:0042273">
    <property type="term" value="P:ribosomal large subunit biogenesis"/>
    <property type="evidence" value="ECO:0007669"/>
    <property type="project" value="TreeGrafter"/>
</dbReference>
<dbReference type="Gene3D" id="2.30.30.30">
    <property type="match status" value="1"/>
</dbReference>
<dbReference type="CDD" id="cd23702">
    <property type="entry name" value="eL14"/>
    <property type="match status" value="1"/>
</dbReference>
<feature type="region of interest" description="Disordered" evidence="3">
    <location>
        <begin position="88"/>
        <end position="111"/>
    </location>
</feature>
<dbReference type="InterPro" id="IPR008991">
    <property type="entry name" value="Translation_prot_SH3-like_sf"/>
</dbReference>
<dbReference type="PANTHER" id="PTHR11127:SF2">
    <property type="entry name" value="LARGE RIBOSOMAL SUBUNIT PROTEIN EL14"/>
    <property type="match status" value="1"/>
</dbReference>
<dbReference type="GO" id="GO:0003735">
    <property type="term" value="F:structural constituent of ribosome"/>
    <property type="evidence" value="ECO:0007669"/>
    <property type="project" value="InterPro"/>
</dbReference>
<dbReference type="SUPFAM" id="SSF50104">
    <property type="entry name" value="Translation proteins SH3-like domain"/>
    <property type="match status" value="1"/>
</dbReference>
<evidence type="ECO:0000256" key="2">
    <source>
        <dbReference type="ARBA" id="ARBA00023274"/>
    </source>
</evidence>
<evidence type="ECO:0000256" key="3">
    <source>
        <dbReference type="SAM" id="MobiDB-lite"/>
    </source>
</evidence>
<evidence type="ECO:0000313" key="5">
    <source>
        <dbReference type="WBParaSite" id="nRc.2.0.1.t00109-RA"/>
    </source>
</evidence>
<sequence length="111" mass="12903">SLTVYKVCCNDTKYTVRREIGRVRVYGKHVQIGRVVLLNDCEDRGKICAIVEIIDANRRAKLTDYDRFKLMKAKQMRNRLINVEYVKLRKAHNKTPPKPKNAKKAKKSASK</sequence>